<accession>A0A4R5CT84</accession>
<dbReference type="AlphaFoldDB" id="A0A4R5CT84"/>
<dbReference type="RefSeq" id="WP_132111942.1">
    <property type="nucleotide sequence ID" value="NZ_SMFO01000010.1"/>
</dbReference>
<proteinExistence type="predicted"/>
<name>A0A4R5CT84_9FLAO</name>
<comment type="caution">
    <text evidence="1">The sequence shown here is derived from an EMBL/GenBank/DDBJ whole genome shotgun (WGS) entry which is preliminary data.</text>
</comment>
<keyword evidence="2" id="KW-1185">Reference proteome</keyword>
<protein>
    <submittedName>
        <fullName evidence="1">Transcriptional regulator</fullName>
    </submittedName>
</protein>
<dbReference type="Proteomes" id="UP000294597">
    <property type="component" value="Unassembled WGS sequence"/>
</dbReference>
<organism evidence="1 2">
    <name type="scientific">Flavobacterium hiemivividum</name>
    <dbReference type="NCBI Taxonomy" id="2541734"/>
    <lineage>
        <taxon>Bacteria</taxon>
        <taxon>Pseudomonadati</taxon>
        <taxon>Bacteroidota</taxon>
        <taxon>Flavobacteriia</taxon>
        <taxon>Flavobacteriales</taxon>
        <taxon>Flavobacteriaceae</taxon>
        <taxon>Flavobacterium</taxon>
    </lineage>
</organism>
<dbReference type="EMBL" id="SMFO01000010">
    <property type="protein sequence ID" value="TDE02610.1"/>
    <property type="molecule type" value="Genomic_DNA"/>
</dbReference>
<evidence type="ECO:0000313" key="2">
    <source>
        <dbReference type="Proteomes" id="UP000294597"/>
    </source>
</evidence>
<gene>
    <name evidence="1" type="ORF">E0F98_12405</name>
</gene>
<reference evidence="1 2" key="1">
    <citation type="submission" date="2019-03" db="EMBL/GenBank/DDBJ databases">
        <title>Flavobacterium TSA-D2 sp. nov., isolated from arctic soil.</title>
        <authorList>
            <person name="Chaudhary D.K."/>
        </authorList>
    </citation>
    <scope>NUCLEOTIDE SEQUENCE [LARGE SCALE GENOMIC DNA]</scope>
    <source>
        <strain evidence="1 2">TSA-D2</strain>
    </source>
</reference>
<sequence>MKAVITGDIINSRKVASALWMGDLKGILSTYGNEPKHWEIYRGDSFQLLVDPIDTVEIALLIKATIKQHKKLDVRIAIGIGTVDYTADKVTESNGIAFVNSGECFERLKKQTLGIQSPWSGFNENFTIIFQLIVLFADNWTTTSAEIIKKALENPGVNQKELALALNRKSQSSISASLKRAGYEELKNVIEYYKQEIKNQW</sequence>
<evidence type="ECO:0000313" key="1">
    <source>
        <dbReference type="EMBL" id="TDE02610.1"/>
    </source>
</evidence>